<proteinExistence type="predicted"/>
<evidence type="ECO:0000313" key="1">
    <source>
        <dbReference type="EMBL" id="WZC48158.1"/>
    </source>
</evidence>
<protein>
    <submittedName>
        <fullName evidence="1">DUF1499 domain-containing protein</fullName>
    </submittedName>
</protein>
<organism evidence="1 2">
    <name type="scientific">Yoonia phaeophyticola</name>
    <dbReference type="NCBI Taxonomy" id="3137369"/>
    <lineage>
        <taxon>Bacteria</taxon>
        <taxon>Pseudomonadati</taxon>
        <taxon>Pseudomonadota</taxon>
        <taxon>Alphaproteobacteria</taxon>
        <taxon>Rhodobacterales</taxon>
        <taxon>Paracoccaceae</taxon>
        <taxon>Yoonia</taxon>
    </lineage>
</organism>
<gene>
    <name evidence="1" type="ORF">AABB29_14940</name>
</gene>
<sequence length="144" mass="15633">MLNLVILLGFLLATVVTCVRLSRADLDRWHQHPDIADPGDLHGEGSFHCARRIAAPEAEVLAALKENALATPRTILVAGDVADGMMTFETRSAVMGFPDYTTAAVKDGLLVMHGRLRFGRKDFGVNRARVTGWLDALGPLTEPL</sequence>
<keyword evidence="2" id="KW-1185">Reference proteome</keyword>
<dbReference type="EMBL" id="CP150951">
    <property type="protein sequence ID" value="WZC48158.1"/>
    <property type="molecule type" value="Genomic_DNA"/>
</dbReference>
<dbReference type="RefSeq" id="WP_341366277.1">
    <property type="nucleotide sequence ID" value="NZ_CP150951.2"/>
</dbReference>
<accession>A0ABZ2V4G7</accession>
<reference evidence="2" key="1">
    <citation type="submission" date="2024-04" db="EMBL/GenBank/DDBJ databases">
        <title>Phylogenomic analyses of a clade within the roseobacter group suggest taxonomic reassignments of species of the genera Aestuariivita, Citreicella, Loktanella, Nautella, Pelagibaca, Ruegeria, Thalassobius, Thiobacimonas and Tropicibacter, and the proposal o.</title>
        <authorList>
            <person name="Jeon C.O."/>
        </authorList>
    </citation>
    <scope>NUCLEOTIDE SEQUENCE [LARGE SCALE GENOMIC DNA]</scope>
    <source>
        <strain evidence="2">BS5-3</strain>
    </source>
</reference>
<dbReference type="InterPro" id="IPR010865">
    <property type="entry name" value="DUF1499"/>
</dbReference>
<evidence type="ECO:0000313" key="2">
    <source>
        <dbReference type="Proteomes" id="UP001440612"/>
    </source>
</evidence>
<name>A0ABZ2V4G7_9RHOB</name>
<dbReference type="Proteomes" id="UP001440612">
    <property type="component" value="Chromosome"/>
</dbReference>
<dbReference type="Pfam" id="PF07386">
    <property type="entry name" value="DUF1499"/>
    <property type="match status" value="1"/>
</dbReference>